<organism evidence="1 2">
    <name type="scientific">Ascaris lumbricoides</name>
    <name type="common">Giant roundworm</name>
    <dbReference type="NCBI Taxonomy" id="6252"/>
    <lineage>
        <taxon>Eukaryota</taxon>
        <taxon>Metazoa</taxon>
        <taxon>Ecdysozoa</taxon>
        <taxon>Nematoda</taxon>
        <taxon>Chromadorea</taxon>
        <taxon>Rhabditida</taxon>
        <taxon>Spirurina</taxon>
        <taxon>Ascaridomorpha</taxon>
        <taxon>Ascaridoidea</taxon>
        <taxon>Ascarididae</taxon>
        <taxon>Ascaris</taxon>
    </lineage>
</organism>
<sequence length="88" mass="10231">MECERWLNARIDAIRMRSVFDQHGEVGMKKLPEKLGKRLMQFDPNERNGRGETLITATIKYVADRTTQVCILVEFSAQFSALHVRLKH</sequence>
<proteinExistence type="predicted"/>
<evidence type="ECO:0000313" key="2">
    <source>
        <dbReference type="WBParaSite" id="ALUE_0001928101-mRNA-1"/>
    </source>
</evidence>
<dbReference type="WBParaSite" id="ALUE_0001928101-mRNA-1">
    <property type="protein sequence ID" value="ALUE_0001928101-mRNA-1"/>
    <property type="gene ID" value="ALUE_0001928101"/>
</dbReference>
<reference evidence="2" key="1">
    <citation type="submission" date="2017-02" db="UniProtKB">
        <authorList>
            <consortium name="WormBaseParasite"/>
        </authorList>
    </citation>
    <scope>IDENTIFICATION</scope>
</reference>
<protein>
    <submittedName>
        <fullName evidence="2">DUF4258 domain-containing protein</fullName>
    </submittedName>
</protein>
<evidence type="ECO:0000313" key="1">
    <source>
        <dbReference type="Proteomes" id="UP000036681"/>
    </source>
</evidence>
<dbReference type="Proteomes" id="UP000036681">
    <property type="component" value="Unplaced"/>
</dbReference>
<accession>A0A0M3IKK7</accession>
<dbReference type="AlphaFoldDB" id="A0A0M3IKK7"/>
<keyword evidence="1" id="KW-1185">Reference proteome</keyword>
<name>A0A0M3IKK7_ASCLU</name>